<gene>
    <name evidence="5" type="ORF">SAMN05720606_106176</name>
</gene>
<dbReference type="EC" id="2.4.2.3" evidence="1"/>
<dbReference type="Gene3D" id="3.40.50.1580">
    <property type="entry name" value="Nucleoside phosphorylase domain"/>
    <property type="match status" value="1"/>
</dbReference>
<dbReference type="PANTHER" id="PTHR43691">
    <property type="entry name" value="URIDINE PHOSPHORYLASE"/>
    <property type="match status" value="1"/>
</dbReference>
<evidence type="ECO:0000256" key="1">
    <source>
        <dbReference type="ARBA" id="ARBA00011888"/>
    </source>
</evidence>
<dbReference type="PANTHER" id="PTHR43691:SF11">
    <property type="entry name" value="FI09636P-RELATED"/>
    <property type="match status" value="1"/>
</dbReference>
<keyword evidence="6" id="KW-1185">Reference proteome</keyword>
<dbReference type="RefSeq" id="WP_090918809.1">
    <property type="nucleotide sequence ID" value="NZ_FMVM01000006.1"/>
</dbReference>
<dbReference type="STRING" id="582692.SAMN05720606_106176"/>
<evidence type="ECO:0000259" key="4">
    <source>
        <dbReference type="Pfam" id="PF01048"/>
    </source>
</evidence>
<comment type="catalytic activity">
    <reaction evidence="3">
        <text>uridine + phosphate = alpha-D-ribose 1-phosphate + uracil</text>
        <dbReference type="Rhea" id="RHEA:24388"/>
        <dbReference type="ChEBI" id="CHEBI:16704"/>
        <dbReference type="ChEBI" id="CHEBI:17568"/>
        <dbReference type="ChEBI" id="CHEBI:43474"/>
        <dbReference type="ChEBI" id="CHEBI:57720"/>
        <dbReference type="EC" id="2.4.2.3"/>
    </reaction>
</comment>
<evidence type="ECO:0000256" key="2">
    <source>
        <dbReference type="ARBA" id="ARBA00021980"/>
    </source>
</evidence>
<dbReference type="Proteomes" id="UP000198538">
    <property type="component" value="Unassembled WGS sequence"/>
</dbReference>
<sequence length="271" mass="28072">MLMPILQIHSEDMPAYAIVCGDPARAEKISRKLENARELAFSREYRTFVGEYEGIQMAVVSHGVGSPGAAVCFEELIRAGVKTLIRVGTAGSYTADYPAGSVIVSTAAVRSDGLTRQLVPDGFPAVADIDVTSALVAAARETGSGEGEAVSGEAGTEAGAASFTGVGATKVGVGITVTLDAFFTGVEEIPHRKYKQAGALAAEMEIAALYIVSTLRGARAGAIVAIDGFADSDLAAEYDPHTDAVAKAVEHEINAALRALATLARQDQATR</sequence>
<dbReference type="GO" id="GO:0005829">
    <property type="term" value="C:cytosol"/>
    <property type="evidence" value="ECO:0007669"/>
    <property type="project" value="TreeGrafter"/>
</dbReference>
<accession>A0A1G5H3N3</accession>
<dbReference type="CDD" id="cd17767">
    <property type="entry name" value="UP_EcUdp-like"/>
    <property type="match status" value="1"/>
</dbReference>
<dbReference type="GO" id="GO:0004850">
    <property type="term" value="F:uridine phosphorylase activity"/>
    <property type="evidence" value="ECO:0007669"/>
    <property type="project" value="UniProtKB-EC"/>
</dbReference>
<evidence type="ECO:0000313" key="6">
    <source>
        <dbReference type="Proteomes" id="UP000198538"/>
    </source>
</evidence>
<evidence type="ECO:0000313" key="5">
    <source>
        <dbReference type="EMBL" id="SCY57960.1"/>
    </source>
</evidence>
<dbReference type="Pfam" id="PF01048">
    <property type="entry name" value="PNP_UDP_1"/>
    <property type="match status" value="1"/>
</dbReference>
<dbReference type="EMBL" id="FMVM01000006">
    <property type="protein sequence ID" value="SCY57960.1"/>
    <property type="molecule type" value="Genomic_DNA"/>
</dbReference>
<dbReference type="SUPFAM" id="SSF53167">
    <property type="entry name" value="Purine and uridine phosphorylases"/>
    <property type="match status" value="1"/>
</dbReference>
<proteinExistence type="predicted"/>
<reference evidence="6" key="1">
    <citation type="submission" date="2016-10" db="EMBL/GenBank/DDBJ databases">
        <authorList>
            <person name="Varghese N."/>
            <person name="Submissions S."/>
        </authorList>
    </citation>
    <scope>NUCLEOTIDE SEQUENCE [LARGE SCALE GENOMIC DNA]</scope>
    <source>
        <strain evidence="6">BL9</strain>
    </source>
</reference>
<feature type="domain" description="Nucleoside phosphorylase" evidence="4">
    <location>
        <begin position="16"/>
        <end position="256"/>
    </location>
</feature>
<dbReference type="InterPro" id="IPR035994">
    <property type="entry name" value="Nucleoside_phosphorylase_sf"/>
</dbReference>
<dbReference type="GO" id="GO:0006218">
    <property type="term" value="P:uridine catabolic process"/>
    <property type="evidence" value="ECO:0007669"/>
    <property type="project" value="TreeGrafter"/>
</dbReference>
<evidence type="ECO:0000256" key="3">
    <source>
        <dbReference type="ARBA" id="ARBA00048447"/>
    </source>
</evidence>
<dbReference type="InterPro" id="IPR000845">
    <property type="entry name" value="Nucleoside_phosphorylase_d"/>
</dbReference>
<dbReference type="AlphaFoldDB" id="A0A1G5H3N3"/>
<protein>
    <recommendedName>
        <fullName evidence="2">Uridine phosphorylase</fullName>
        <ecNumber evidence="1">2.4.2.3</ecNumber>
    </recommendedName>
</protein>
<organism evidence="5 6">
    <name type="scientific">Paenibacillus polysaccharolyticus</name>
    <dbReference type="NCBI Taxonomy" id="582692"/>
    <lineage>
        <taxon>Bacteria</taxon>
        <taxon>Bacillati</taxon>
        <taxon>Bacillota</taxon>
        <taxon>Bacilli</taxon>
        <taxon>Bacillales</taxon>
        <taxon>Paenibacillaceae</taxon>
        <taxon>Paenibacillus</taxon>
    </lineage>
</organism>
<name>A0A1G5H3N3_9BACL</name>